<accession>A0A848KFS3</accession>
<evidence type="ECO:0000313" key="3">
    <source>
        <dbReference type="EMBL" id="NMN95060.1"/>
    </source>
</evidence>
<keyword evidence="2" id="KW-0472">Membrane</keyword>
<protein>
    <submittedName>
        <fullName evidence="3">Uncharacterized protein</fullName>
    </submittedName>
</protein>
<comment type="caution">
    <text evidence="3">The sequence shown here is derived from an EMBL/GenBank/DDBJ whole genome shotgun (WGS) entry which is preliminary data.</text>
</comment>
<proteinExistence type="predicted"/>
<feature type="region of interest" description="Disordered" evidence="1">
    <location>
        <begin position="100"/>
        <end position="125"/>
    </location>
</feature>
<reference evidence="3 4" key="1">
    <citation type="submission" date="2019-05" db="EMBL/GenBank/DDBJ databases">
        <authorList>
            <person name="Lee S.D."/>
        </authorList>
    </citation>
    <scope>NUCLEOTIDE SEQUENCE [LARGE SCALE GENOMIC DNA]</scope>
    <source>
        <strain evidence="3 4">YC2-7</strain>
    </source>
</reference>
<feature type="transmembrane region" description="Helical" evidence="2">
    <location>
        <begin position="77"/>
        <end position="97"/>
    </location>
</feature>
<keyword evidence="2" id="KW-1133">Transmembrane helix</keyword>
<evidence type="ECO:0000256" key="1">
    <source>
        <dbReference type="SAM" id="MobiDB-lite"/>
    </source>
</evidence>
<reference evidence="3 4" key="2">
    <citation type="submission" date="2020-06" db="EMBL/GenBank/DDBJ databases">
        <title>Antribacter stalactiti gen. nov., sp. nov., a new member of the family Nacardiaceae isolated from a cave.</title>
        <authorList>
            <person name="Kim I.S."/>
        </authorList>
    </citation>
    <scope>NUCLEOTIDE SEQUENCE [LARGE SCALE GENOMIC DNA]</scope>
    <source>
        <strain evidence="3 4">YC2-7</strain>
    </source>
</reference>
<sequence>MNGEWQGMQPGTPPPRPGPPPTGAVPNFTGGADPVSPIQYAEPVFPAPVFPGQAPLPQEVIPLGPPLPERGGSRKPLLIVAAVIVALLAIGGVTFAVSSGDDDTNAASSGKRSAQSLAAGGSPIVPCASPPGMSVTGFRRDGHQFIASISVSAGCADGDILSSSATRVAISDSGSNVAAATFDFAAKPIVLPRSGDAPVALELCFNPPDYWRLPDSVSTSGAQVVVEKLGQVGGPSQADPADVVDSVGRVCASGAALPQTGDAESASSEGLQAMRTTDVARIRALGADKWVPQVSTKQPGLFYDNIVWNFEQILGEQYYFRERYRETALLWTGDFRSYNDPNWWGSVVLIPFSNSQGALAWCAQQGMDKDHCFAKRVNATGTQGSNEYQP</sequence>
<name>A0A848KFS3_9NOCA</name>
<gene>
    <name evidence="3" type="ORF">FGL95_08435</name>
</gene>
<dbReference type="Proteomes" id="UP000535543">
    <property type="component" value="Unassembled WGS sequence"/>
</dbReference>
<keyword evidence="4" id="KW-1185">Reference proteome</keyword>
<dbReference type="RefSeq" id="WP_169585759.1">
    <property type="nucleotide sequence ID" value="NZ_VCQU01000002.1"/>
</dbReference>
<feature type="compositionally biased region" description="Polar residues" evidence="1">
    <location>
        <begin position="105"/>
        <end position="116"/>
    </location>
</feature>
<evidence type="ECO:0000256" key="2">
    <source>
        <dbReference type="SAM" id="Phobius"/>
    </source>
</evidence>
<organism evidence="3 4">
    <name type="scientific">Antrihabitans stalactiti</name>
    <dbReference type="NCBI Taxonomy" id="2584121"/>
    <lineage>
        <taxon>Bacteria</taxon>
        <taxon>Bacillati</taxon>
        <taxon>Actinomycetota</taxon>
        <taxon>Actinomycetes</taxon>
        <taxon>Mycobacteriales</taxon>
        <taxon>Nocardiaceae</taxon>
        <taxon>Antrihabitans</taxon>
    </lineage>
</organism>
<dbReference type="EMBL" id="VCQU01000002">
    <property type="protein sequence ID" value="NMN95060.1"/>
    <property type="molecule type" value="Genomic_DNA"/>
</dbReference>
<dbReference type="AlphaFoldDB" id="A0A848KFS3"/>
<evidence type="ECO:0000313" key="4">
    <source>
        <dbReference type="Proteomes" id="UP000535543"/>
    </source>
</evidence>
<feature type="region of interest" description="Disordered" evidence="1">
    <location>
        <begin position="1"/>
        <end position="37"/>
    </location>
</feature>
<feature type="compositionally biased region" description="Pro residues" evidence="1">
    <location>
        <begin position="11"/>
        <end position="23"/>
    </location>
</feature>
<keyword evidence="2" id="KW-0812">Transmembrane</keyword>